<reference evidence="5 6" key="1">
    <citation type="journal article" date="2013" name="Int. J. Syst. Evol. Microbiol.">
        <title>Ilumatobacter nonamiense sp. nov. and Ilumatobacter coccineum sp. nov., isolated from seashore sand.</title>
        <authorList>
            <person name="Matsumoto A."/>
            <person name="Kasai H."/>
            <person name="Matsuo Y."/>
            <person name="Shizuri Y."/>
            <person name="Ichikawa N."/>
            <person name="Fujita N."/>
            <person name="Omura S."/>
            <person name="Takahashi Y."/>
        </authorList>
    </citation>
    <scope>NUCLEOTIDE SEQUENCE [LARGE SCALE GENOMIC DNA]</scope>
    <source>
        <strain evidence="6">NBRC 103263 / KCTC 29153 / YM16-304</strain>
    </source>
</reference>
<dbReference type="Gene3D" id="3.40.50.1980">
    <property type="entry name" value="Nitrogenase molybdenum iron protein domain"/>
    <property type="match status" value="2"/>
</dbReference>
<sequence>MIRSAGSAFSRLVVLPVAAALAVASCSGSDDSSDSAASSAPVVTDAETGEPVFDPANPEGTAPPVPGTAVVLDDDVIIETEDGSIPTPTTEPPVDPNGPDAPPVDVTTTTAAPVAVPEASEIGRIVSMSSTHTETLFALGLGEFVVAVNNTSDFPAEAAAVRVDDLDADSADLSTLLALDPDVVIVGDDPTDLVGRLNESGVASFSGPPATSLDDVFAQIRSIASLVDRPDLAEGLIGSMQAEIDEIVGSIPAGSASAGERTYFHEIDPSLVTVSPGSFLDSIYGELGLTSIVADADPSGLAQLSPDEVIAADPDVIVLADAECCGVTIDVLAGRAGWNSIGAVSDGAVVALTDDLALRWGPRVVELMRLVAGGVAIAG</sequence>
<keyword evidence="3" id="KW-0732">Signal</keyword>
<organism evidence="5 6">
    <name type="scientific">Ilumatobacter coccineus (strain NBRC 103263 / KCTC 29153 / YM16-304)</name>
    <dbReference type="NCBI Taxonomy" id="1313172"/>
    <lineage>
        <taxon>Bacteria</taxon>
        <taxon>Bacillati</taxon>
        <taxon>Actinomycetota</taxon>
        <taxon>Acidimicrobiia</taxon>
        <taxon>Acidimicrobiales</taxon>
        <taxon>Ilumatobacteraceae</taxon>
        <taxon>Ilumatobacter</taxon>
    </lineage>
</organism>
<accession>A0A6C7E1T7</accession>
<dbReference type="PROSITE" id="PS50983">
    <property type="entry name" value="FE_B12_PBP"/>
    <property type="match status" value="1"/>
</dbReference>
<name>A0A6C7E1T7_ILUCY</name>
<dbReference type="Proteomes" id="UP000011863">
    <property type="component" value="Chromosome"/>
</dbReference>
<feature type="region of interest" description="Disordered" evidence="2">
    <location>
        <begin position="26"/>
        <end position="67"/>
    </location>
</feature>
<dbReference type="InterPro" id="IPR002491">
    <property type="entry name" value="ABC_transptr_periplasmic_BD"/>
</dbReference>
<feature type="compositionally biased region" description="Low complexity" evidence="2">
    <location>
        <begin position="26"/>
        <end position="46"/>
    </location>
</feature>
<dbReference type="KEGG" id="aym:YM304_05170"/>
<dbReference type="InterPro" id="IPR050902">
    <property type="entry name" value="ABC_Transporter_SBP"/>
</dbReference>
<evidence type="ECO:0000256" key="1">
    <source>
        <dbReference type="ARBA" id="ARBA00008814"/>
    </source>
</evidence>
<dbReference type="GO" id="GO:0071281">
    <property type="term" value="P:cellular response to iron ion"/>
    <property type="evidence" value="ECO:0007669"/>
    <property type="project" value="TreeGrafter"/>
</dbReference>
<dbReference type="OrthoDB" id="6495095at2"/>
<feature type="chain" id="PRO_5039575982" description="Fe/B12 periplasmic-binding domain-containing protein" evidence="3">
    <location>
        <begin position="20"/>
        <end position="379"/>
    </location>
</feature>
<feature type="signal peptide" evidence="3">
    <location>
        <begin position="1"/>
        <end position="19"/>
    </location>
</feature>
<gene>
    <name evidence="5" type="ORF">YM304_05170</name>
</gene>
<dbReference type="SUPFAM" id="SSF53807">
    <property type="entry name" value="Helical backbone' metal receptor"/>
    <property type="match status" value="1"/>
</dbReference>
<proteinExistence type="inferred from homology"/>
<evidence type="ECO:0000256" key="3">
    <source>
        <dbReference type="SAM" id="SignalP"/>
    </source>
</evidence>
<dbReference type="PANTHER" id="PTHR30535:SF34">
    <property type="entry name" value="MOLYBDATE-BINDING PROTEIN MOLA"/>
    <property type="match status" value="1"/>
</dbReference>
<dbReference type="PROSITE" id="PS51257">
    <property type="entry name" value="PROKAR_LIPOPROTEIN"/>
    <property type="match status" value="1"/>
</dbReference>
<evidence type="ECO:0000313" key="6">
    <source>
        <dbReference type="Proteomes" id="UP000011863"/>
    </source>
</evidence>
<comment type="similarity">
    <text evidence="1">Belongs to the bacterial solute-binding protein 8 family.</text>
</comment>
<evidence type="ECO:0000259" key="4">
    <source>
        <dbReference type="PROSITE" id="PS50983"/>
    </source>
</evidence>
<feature type="domain" description="Fe/B12 periplasmic-binding" evidence="4">
    <location>
        <begin position="124"/>
        <end position="379"/>
    </location>
</feature>
<evidence type="ECO:0000256" key="2">
    <source>
        <dbReference type="SAM" id="MobiDB-lite"/>
    </source>
</evidence>
<protein>
    <recommendedName>
        <fullName evidence="4">Fe/B12 periplasmic-binding domain-containing protein</fullName>
    </recommendedName>
</protein>
<evidence type="ECO:0000313" key="5">
    <source>
        <dbReference type="EMBL" id="BAN00831.1"/>
    </source>
</evidence>
<keyword evidence="6" id="KW-1185">Reference proteome</keyword>
<dbReference type="Pfam" id="PF01497">
    <property type="entry name" value="Peripla_BP_2"/>
    <property type="match status" value="1"/>
</dbReference>
<dbReference type="AlphaFoldDB" id="A0A6C7E1T7"/>
<dbReference type="RefSeq" id="WP_015440079.1">
    <property type="nucleotide sequence ID" value="NC_020520.1"/>
</dbReference>
<dbReference type="PANTHER" id="PTHR30535">
    <property type="entry name" value="VITAMIN B12-BINDING PROTEIN"/>
    <property type="match status" value="1"/>
</dbReference>
<dbReference type="EMBL" id="AP012057">
    <property type="protein sequence ID" value="BAN00831.1"/>
    <property type="molecule type" value="Genomic_DNA"/>
</dbReference>